<feature type="compositionally biased region" description="Basic and acidic residues" evidence="3">
    <location>
        <begin position="831"/>
        <end position="844"/>
    </location>
</feature>
<reference evidence="6 7" key="1">
    <citation type="submission" date="2017-06" db="EMBL/GenBank/DDBJ databases">
        <title>Ant-infecting Ophiocordyceps genomes reveal a high diversity of potential behavioral manipulation genes and a possible major role for enterotoxins.</title>
        <authorList>
            <person name="De Bekker C."/>
            <person name="Evans H.C."/>
            <person name="Brachmann A."/>
            <person name="Hughes D.P."/>
        </authorList>
    </citation>
    <scope>NUCLEOTIDE SEQUENCE [LARGE SCALE GENOMIC DNA]</scope>
    <source>
        <strain evidence="6 7">Map64</strain>
    </source>
</reference>
<comment type="caution">
    <text evidence="6">The sequence shown here is derived from an EMBL/GenBank/DDBJ whole genome shotgun (WGS) entry which is preliminary data.</text>
</comment>
<feature type="signal peptide" evidence="4">
    <location>
        <begin position="1"/>
        <end position="18"/>
    </location>
</feature>
<dbReference type="InterPro" id="IPR029021">
    <property type="entry name" value="Prot-tyrosine_phosphatase-like"/>
</dbReference>
<keyword evidence="1" id="KW-0378">Hydrolase</keyword>
<dbReference type="OrthoDB" id="432447at2759"/>
<organism evidence="6 7">
    <name type="scientific">Ophiocordyceps australis</name>
    <dbReference type="NCBI Taxonomy" id="1399860"/>
    <lineage>
        <taxon>Eukaryota</taxon>
        <taxon>Fungi</taxon>
        <taxon>Dikarya</taxon>
        <taxon>Ascomycota</taxon>
        <taxon>Pezizomycotina</taxon>
        <taxon>Sordariomycetes</taxon>
        <taxon>Hypocreomycetidae</taxon>
        <taxon>Hypocreales</taxon>
        <taxon>Ophiocordycipitaceae</taxon>
        <taxon>Ophiocordyceps</taxon>
    </lineage>
</organism>
<feature type="domain" description="Swiss Army Knife protein DSP-PTPase phosphatase" evidence="5">
    <location>
        <begin position="104"/>
        <end position="191"/>
    </location>
</feature>
<evidence type="ECO:0000313" key="7">
    <source>
        <dbReference type="Proteomes" id="UP000226192"/>
    </source>
</evidence>
<dbReference type="EMBL" id="NJET01000004">
    <property type="protein sequence ID" value="PHH66880.1"/>
    <property type="molecule type" value="Genomic_DNA"/>
</dbReference>
<sequence length="998" mass="111201">MRLLICSIVLQIALIARAWFYNQTIGPLDGVGELTLSKRVNPEDSFLDAPPSHTCSYALTSTRRLTDHGFQRFQWVTGSLEKTDKLARSSAPHYDCQDSNQELTSDSVEYLRRMGVTNVISLNEFADSPAIKSVLRANKISYTPLPTDDYKPPSLVQLLKGYKSFNQATSGASLVWCGYGFGRSGAMVTAIKMFREAEKATPTRLSASDFKAEHVETKSQAAVLNKLQDYLDIGGVERGLTKALESQYEAERSFERFEKAKKSSEKSRAKVNCQNKLSGSTEALEEAVAALDIHWQTNRVLFDRILQTYTWPKKKDVIAKDTTALQTLDETIQNINTARRQPDAPRAVPKQTTAIDRALRTLITELESSRIKPSKSQVIPTKVEETIEKIEDHRRTLRAVYLGIYKDIKDLKEEIKDMTESVTDPEAIGRYKSAMRNAKAELINLKKEALETNNIQVISKCLQDATQSLKKAESAADTIAQTIKNSKKLTLKDFAEARDIIYEIRTGIAEIIAKEASQFIKDYIVQAWKDSESRPRSREVLIKEANHLSHLALYSQANAIRLGEGLQDKANKVSVINNLLEHPKLGELGLDAEVGVKSTSATWLQGLETAQDALSIERKVLETEINLTQEPIHAYVTTSLLIQQEAEITAAVLVQDSNAQDAEQKLIDSKQKGLKQLIKSLSQESEEEKEREAKIRASERRATLEQAAAAEEKSQHWKIGLALDIASAILAALPSPLAPIADALIWARQAIRISRFLRDYARNEAAIPTAIVTEAQRITSRIKKAMETWRTKVPHPTRDWASDKTPQQIIDSLSQIQEEDQFAEAGLAPPKTEETAGEVQHEAAETGGEAQDQAASNVEPQPSTSTGPNLLDMSLEELMHDLESIHVPEEEPGDKVLEKPLSKLLRKLVRGKVALKSPGKSSPGPRTKEEEPLRARRSIPDLRRELQEAALIPHHTSDQGFRRLLDDASWYLPEDCDLRPHSMSSCILQEIRGGAIAA</sequence>
<feature type="compositionally biased region" description="Polar residues" evidence="3">
    <location>
        <begin position="853"/>
        <end position="868"/>
    </location>
</feature>
<dbReference type="AlphaFoldDB" id="A0A2C5YHD3"/>
<feature type="region of interest" description="Disordered" evidence="3">
    <location>
        <begin position="829"/>
        <end position="870"/>
    </location>
</feature>
<evidence type="ECO:0000259" key="5">
    <source>
        <dbReference type="Pfam" id="PF22784"/>
    </source>
</evidence>
<name>A0A2C5YHD3_9HYPO</name>
<evidence type="ECO:0000256" key="2">
    <source>
        <dbReference type="SAM" id="Coils"/>
    </source>
</evidence>
<dbReference type="STRING" id="1399860.A0A2C5YHD3"/>
<dbReference type="Pfam" id="PF22784">
    <property type="entry name" value="PTP-SAK"/>
    <property type="match status" value="1"/>
</dbReference>
<dbReference type="Proteomes" id="UP000226192">
    <property type="component" value="Unassembled WGS sequence"/>
</dbReference>
<feature type="compositionally biased region" description="Basic and acidic residues" evidence="3">
    <location>
        <begin position="926"/>
        <end position="939"/>
    </location>
</feature>
<protein>
    <recommendedName>
        <fullName evidence="5">Swiss Army Knife protein DSP-PTPase phosphatase domain-containing protein</fullName>
    </recommendedName>
</protein>
<dbReference type="InterPro" id="IPR057023">
    <property type="entry name" value="PTP-SAK"/>
</dbReference>
<evidence type="ECO:0000313" key="6">
    <source>
        <dbReference type="EMBL" id="PHH66880.1"/>
    </source>
</evidence>
<evidence type="ECO:0000256" key="1">
    <source>
        <dbReference type="ARBA" id="ARBA00022801"/>
    </source>
</evidence>
<dbReference type="GO" id="GO:0016791">
    <property type="term" value="F:phosphatase activity"/>
    <property type="evidence" value="ECO:0007669"/>
    <property type="project" value="UniProtKB-ARBA"/>
</dbReference>
<keyword evidence="2" id="KW-0175">Coiled coil</keyword>
<keyword evidence="7" id="KW-1185">Reference proteome</keyword>
<feature type="chain" id="PRO_5012722309" description="Swiss Army Knife protein DSP-PTPase phosphatase domain-containing protein" evidence="4">
    <location>
        <begin position="19"/>
        <end position="998"/>
    </location>
</feature>
<gene>
    <name evidence="6" type="ORF">CDD81_5232</name>
</gene>
<evidence type="ECO:0000256" key="4">
    <source>
        <dbReference type="SAM" id="SignalP"/>
    </source>
</evidence>
<dbReference type="Gene3D" id="3.90.190.10">
    <property type="entry name" value="Protein tyrosine phosphatase superfamily"/>
    <property type="match status" value="1"/>
</dbReference>
<accession>A0A2C5YHD3</accession>
<dbReference type="SUPFAM" id="SSF52799">
    <property type="entry name" value="(Phosphotyrosine protein) phosphatases II"/>
    <property type="match status" value="1"/>
</dbReference>
<proteinExistence type="predicted"/>
<keyword evidence="4" id="KW-0732">Signal</keyword>
<feature type="coiled-coil region" evidence="2">
    <location>
        <begin position="428"/>
        <end position="482"/>
    </location>
</feature>
<evidence type="ECO:0000256" key="3">
    <source>
        <dbReference type="SAM" id="MobiDB-lite"/>
    </source>
</evidence>
<feature type="region of interest" description="Disordered" evidence="3">
    <location>
        <begin position="912"/>
        <end position="939"/>
    </location>
</feature>